<dbReference type="Pfam" id="PF14399">
    <property type="entry name" value="BtrH_N"/>
    <property type="match status" value="1"/>
</dbReference>
<reference evidence="3 4" key="1">
    <citation type="submission" date="2015-05" db="EMBL/GenBank/DDBJ databases">
        <title>Draft genome sequence of the bacterium Gordonia jacobaea a new member of the Gordonia genus.</title>
        <authorList>
            <person name="Jimenez-Galisteo G."/>
            <person name="Dominguez A."/>
            <person name="Munoz E."/>
            <person name="Vinas M."/>
        </authorList>
    </citation>
    <scope>NUCLEOTIDE SEQUENCE [LARGE SCALE GENOMIC DNA]</scope>
    <source>
        <strain evidence="4">mv1</strain>
    </source>
</reference>
<feature type="domain" description="Butirosin biosynthesis protein H N-terminal" evidence="1">
    <location>
        <begin position="25"/>
        <end position="153"/>
    </location>
</feature>
<dbReference type="Proteomes" id="UP000037247">
    <property type="component" value="Unassembled WGS sequence"/>
</dbReference>
<evidence type="ECO:0000313" key="3">
    <source>
        <dbReference type="EMBL" id="KNA91114.1"/>
    </source>
</evidence>
<name>A0ABR5IBM3_9ACTN</name>
<gene>
    <name evidence="3" type="ORF">ABW18_12555</name>
</gene>
<organism evidence="3 4">
    <name type="scientific">Gordonia jacobaea</name>
    <dbReference type="NCBI Taxonomy" id="122202"/>
    <lineage>
        <taxon>Bacteria</taxon>
        <taxon>Bacillati</taxon>
        <taxon>Actinomycetota</taxon>
        <taxon>Actinomycetes</taxon>
        <taxon>Mycobacteriales</taxon>
        <taxon>Gordoniaceae</taxon>
        <taxon>Gordonia</taxon>
    </lineage>
</organism>
<feature type="domain" description="DUF4872" evidence="2">
    <location>
        <begin position="165"/>
        <end position="341"/>
    </location>
</feature>
<comment type="caution">
    <text evidence="3">The sequence shown here is derived from an EMBL/GenBank/DDBJ whole genome shotgun (WGS) entry which is preliminary data.</text>
</comment>
<keyword evidence="4" id="KW-1185">Reference proteome</keyword>
<sequence length="361" mass="38626">MSEQTTPKPPDTTIIDGVTTVGGAHCETTALGVLLSRAGIDLSEPMLFGLGSGLSFIYWDSKQQGLPFLGGRVKPFVLTQNLTQRLGLELHVHETTSARRAWEQVRSSIDQGSPVGLQLDSHDLEYFGSRVHFAGHVVAMYGYDTERAHLVDTAQQGGAVTTSLESLARARAARGPMSARHRSFTVKAAANTDAGHLIPAIIPAITACAEDFLAPPIANIGNRGIRTAAKRVKSWFDRVEDPSRDLAVIATLMERAGTGGALFRNLYRDFLTECQRLLEGEPVADVIEQGRNLFAESALLWTSVAELIEKAGAMGSPDHLARASQLLDDIATIETSAMTALSALTESKPDPLPTALPSGSS</sequence>
<dbReference type="InterPro" id="IPR032369">
    <property type="entry name" value="DUF4872"/>
</dbReference>
<protein>
    <submittedName>
        <fullName evidence="3">Lantibiotic ABC transporter</fullName>
    </submittedName>
</protein>
<dbReference type="InterPro" id="IPR026935">
    <property type="entry name" value="BtrH_N"/>
</dbReference>
<evidence type="ECO:0000259" key="2">
    <source>
        <dbReference type="Pfam" id="PF16169"/>
    </source>
</evidence>
<dbReference type="Pfam" id="PF16169">
    <property type="entry name" value="DUF4872"/>
    <property type="match status" value="1"/>
</dbReference>
<evidence type="ECO:0000259" key="1">
    <source>
        <dbReference type="Pfam" id="PF14399"/>
    </source>
</evidence>
<dbReference type="EMBL" id="LDTZ01000017">
    <property type="protein sequence ID" value="KNA91114.1"/>
    <property type="molecule type" value="Genomic_DNA"/>
</dbReference>
<evidence type="ECO:0000313" key="4">
    <source>
        <dbReference type="Proteomes" id="UP000037247"/>
    </source>
</evidence>
<accession>A0ABR5IBM3</accession>
<proteinExistence type="predicted"/>
<dbReference type="RefSeq" id="WP_049699284.1">
    <property type="nucleotide sequence ID" value="NZ_JAQDQF010000008.1"/>
</dbReference>